<protein>
    <submittedName>
        <fullName evidence="1">Uncharacterized protein</fullName>
    </submittedName>
</protein>
<proteinExistence type="predicted"/>
<sequence length="59" mass="6473">MTSRQDRPAGAGPTGVREREPALDVLRGFALFGILVANVGRSCTRATRTRRRSSTGWTR</sequence>
<dbReference type="Proteomes" id="UP000198727">
    <property type="component" value="Unassembled WGS sequence"/>
</dbReference>
<name>A0A1I5SNC9_9PSEU</name>
<dbReference type="OrthoDB" id="9807744at2"/>
<gene>
    <name evidence="1" type="ORF">SAMN05421810_103204</name>
</gene>
<evidence type="ECO:0000313" key="1">
    <source>
        <dbReference type="EMBL" id="SFP72151.1"/>
    </source>
</evidence>
<dbReference type="RefSeq" id="WP_134046104.1">
    <property type="nucleotide sequence ID" value="NZ_FOWW01000003.1"/>
</dbReference>
<evidence type="ECO:0000313" key="2">
    <source>
        <dbReference type="Proteomes" id="UP000198727"/>
    </source>
</evidence>
<dbReference type="AlphaFoldDB" id="A0A1I5SNC9"/>
<organism evidence="1 2">
    <name type="scientific">Amycolatopsis arida</name>
    <dbReference type="NCBI Taxonomy" id="587909"/>
    <lineage>
        <taxon>Bacteria</taxon>
        <taxon>Bacillati</taxon>
        <taxon>Actinomycetota</taxon>
        <taxon>Actinomycetes</taxon>
        <taxon>Pseudonocardiales</taxon>
        <taxon>Pseudonocardiaceae</taxon>
        <taxon>Amycolatopsis</taxon>
    </lineage>
</organism>
<keyword evidence="2" id="KW-1185">Reference proteome</keyword>
<accession>A0A1I5SNC9</accession>
<dbReference type="EMBL" id="FOWW01000003">
    <property type="protein sequence ID" value="SFP72151.1"/>
    <property type="molecule type" value="Genomic_DNA"/>
</dbReference>
<reference evidence="2" key="1">
    <citation type="submission" date="2016-10" db="EMBL/GenBank/DDBJ databases">
        <authorList>
            <person name="Varghese N."/>
            <person name="Submissions S."/>
        </authorList>
    </citation>
    <scope>NUCLEOTIDE SEQUENCE [LARGE SCALE GENOMIC DNA]</scope>
    <source>
        <strain evidence="2">CGMCC 4.5579</strain>
    </source>
</reference>